<dbReference type="FunFam" id="3.40.30.10:FF:000016">
    <property type="entry name" value="Glutathione S-transferase F2"/>
    <property type="match status" value="1"/>
</dbReference>
<dbReference type="Gene3D" id="3.40.30.10">
    <property type="entry name" value="Glutaredoxin"/>
    <property type="match status" value="1"/>
</dbReference>
<evidence type="ECO:0000313" key="8">
    <source>
        <dbReference type="Proteomes" id="UP000308730"/>
    </source>
</evidence>
<name>A0A4S4MLQ6_9APHY</name>
<dbReference type="PANTHER" id="PTHR43900:SF3">
    <property type="entry name" value="GLUTATHIONE S-TRANSFERASE RHO"/>
    <property type="match status" value="1"/>
</dbReference>
<dbReference type="GO" id="GO:0009636">
    <property type="term" value="P:response to toxic substance"/>
    <property type="evidence" value="ECO:0007669"/>
    <property type="project" value="UniProtKB-ARBA"/>
</dbReference>
<dbReference type="AlphaFoldDB" id="A0A4S4MLQ6"/>
<dbReference type="SUPFAM" id="SSF47616">
    <property type="entry name" value="GST C-terminal domain-like"/>
    <property type="match status" value="1"/>
</dbReference>
<feature type="domain" description="GST C-terminal" evidence="6">
    <location>
        <begin position="92"/>
        <end position="222"/>
    </location>
</feature>
<evidence type="ECO:0000259" key="5">
    <source>
        <dbReference type="PROSITE" id="PS50404"/>
    </source>
</evidence>
<dbReference type="OrthoDB" id="249703at2759"/>
<evidence type="ECO:0000259" key="6">
    <source>
        <dbReference type="PROSITE" id="PS50405"/>
    </source>
</evidence>
<accession>A0A4S4MLQ6</accession>
<evidence type="ECO:0000313" key="7">
    <source>
        <dbReference type="EMBL" id="THH26709.1"/>
    </source>
</evidence>
<dbReference type="InterPro" id="IPR036249">
    <property type="entry name" value="Thioredoxin-like_sf"/>
</dbReference>
<dbReference type="InterPro" id="IPR004046">
    <property type="entry name" value="GST_C"/>
</dbReference>
<keyword evidence="8" id="KW-1185">Reference proteome</keyword>
<dbReference type="GO" id="GO:0006749">
    <property type="term" value="P:glutathione metabolic process"/>
    <property type="evidence" value="ECO:0007669"/>
    <property type="project" value="TreeGrafter"/>
</dbReference>
<dbReference type="Gene3D" id="1.20.1050.10">
    <property type="match status" value="1"/>
</dbReference>
<dbReference type="PROSITE" id="PS50405">
    <property type="entry name" value="GST_CTER"/>
    <property type="match status" value="1"/>
</dbReference>
<dbReference type="InterPro" id="IPR040079">
    <property type="entry name" value="Glutathione_S-Trfase"/>
</dbReference>
<dbReference type="EC" id="2.5.1.18" evidence="2"/>
<dbReference type="Pfam" id="PF02798">
    <property type="entry name" value="GST_N"/>
    <property type="match status" value="1"/>
</dbReference>
<organism evidence="7 8">
    <name type="scientific">Antrodiella citrinella</name>
    <dbReference type="NCBI Taxonomy" id="2447956"/>
    <lineage>
        <taxon>Eukaryota</taxon>
        <taxon>Fungi</taxon>
        <taxon>Dikarya</taxon>
        <taxon>Basidiomycota</taxon>
        <taxon>Agaricomycotina</taxon>
        <taxon>Agaricomycetes</taxon>
        <taxon>Polyporales</taxon>
        <taxon>Steccherinaceae</taxon>
        <taxon>Antrodiella</taxon>
    </lineage>
</organism>
<reference evidence="7 8" key="1">
    <citation type="submission" date="2019-02" db="EMBL/GenBank/DDBJ databases">
        <title>Genome sequencing of the rare red list fungi Antrodiella citrinella (Flaviporus citrinellus).</title>
        <authorList>
            <person name="Buettner E."/>
            <person name="Kellner H."/>
        </authorList>
    </citation>
    <scope>NUCLEOTIDE SEQUENCE [LARGE SCALE GENOMIC DNA]</scope>
    <source>
        <strain evidence="7 8">DSM 108506</strain>
    </source>
</reference>
<dbReference type="Pfam" id="PF00043">
    <property type="entry name" value="GST_C"/>
    <property type="match status" value="1"/>
</dbReference>
<comment type="caution">
    <text evidence="7">The sequence shown here is derived from an EMBL/GenBank/DDBJ whole genome shotgun (WGS) entry which is preliminary data.</text>
</comment>
<evidence type="ECO:0000256" key="2">
    <source>
        <dbReference type="ARBA" id="ARBA00012452"/>
    </source>
</evidence>
<keyword evidence="3" id="KW-0808">Transferase</keyword>
<comment type="similarity">
    <text evidence="1">Belongs to the GST superfamily. Phi family.</text>
</comment>
<dbReference type="PANTHER" id="PTHR43900">
    <property type="entry name" value="GLUTATHIONE S-TRANSFERASE RHO"/>
    <property type="match status" value="1"/>
</dbReference>
<evidence type="ECO:0000256" key="4">
    <source>
        <dbReference type="ARBA" id="ARBA00047960"/>
    </source>
</evidence>
<proteinExistence type="inferred from homology"/>
<dbReference type="SUPFAM" id="SSF52833">
    <property type="entry name" value="Thioredoxin-like"/>
    <property type="match status" value="1"/>
</dbReference>
<gene>
    <name evidence="7" type="ORF">EUX98_g7476</name>
</gene>
<evidence type="ECO:0000256" key="3">
    <source>
        <dbReference type="ARBA" id="ARBA00022679"/>
    </source>
</evidence>
<dbReference type="GO" id="GO:0005737">
    <property type="term" value="C:cytoplasm"/>
    <property type="evidence" value="ECO:0007669"/>
    <property type="project" value="TreeGrafter"/>
</dbReference>
<dbReference type="GO" id="GO:0004364">
    <property type="term" value="F:glutathione transferase activity"/>
    <property type="evidence" value="ECO:0007669"/>
    <property type="project" value="UniProtKB-EC"/>
</dbReference>
<dbReference type="Proteomes" id="UP000308730">
    <property type="component" value="Unassembled WGS sequence"/>
</dbReference>
<dbReference type="SFLD" id="SFLDG00358">
    <property type="entry name" value="Main_(cytGST)"/>
    <property type="match status" value="1"/>
</dbReference>
<dbReference type="EMBL" id="SGPM01000318">
    <property type="protein sequence ID" value="THH26709.1"/>
    <property type="molecule type" value="Genomic_DNA"/>
</dbReference>
<feature type="domain" description="GST N-terminal" evidence="5">
    <location>
        <begin position="1"/>
        <end position="84"/>
    </location>
</feature>
<dbReference type="InterPro" id="IPR010987">
    <property type="entry name" value="Glutathione-S-Trfase_C-like"/>
</dbReference>
<comment type="catalytic activity">
    <reaction evidence="4">
        <text>RX + glutathione = an S-substituted glutathione + a halide anion + H(+)</text>
        <dbReference type="Rhea" id="RHEA:16437"/>
        <dbReference type="ChEBI" id="CHEBI:15378"/>
        <dbReference type="ChEBI" id="CHEBI:16042"/>
        <dbReference type="ChEBI" id="CHEBI:17792"/>
        <dbReference type="ChEBI" id="CHEBI:57925"/>
        <dbReference type="ChEBI" id="CHEBI:90779"/>
        <dbReference type="EC" id="2.5.1.18"/>
    </reaction>
</comment>
<dbReference type="GO" id="GO:0043295">
    <property type="term" value="F:glutathione binding"/>
    <property type="evidence" value="ECO:0007669"/>
    <property type="project" value="TreeGrafter"/>
</dbReference>
<dbReference type="FunFam" id="1.20.1050.10:FF:000004">
    <property type="entry name" value="Glutathione S-transferase F2"/>
    <property type="match status" value="1"/>
</dbReference>
<dbReference type="InterPro" id="IPR004045">
    <property type="entry name" value="Glutathione_S-Trfase_N"/>
</dbReference>
<sequence length="223" mass="25345">MAIQIFGFPLSIATRRSLVVLKELKVPYELVIVDFMKGEHRLPENVKYQPFGEIPYLKDLDNSLILYESRAIGRYLVNKYDPDNKTGLLPRDGIAAAKFEQAASVEFAKFDPSAMGLTRELVLKPVFEKQEGDQAEIAKHLAGLNRILDVYEDILAKQKYLAGDHVTLVDLWHLSLGTMLTDFARSDVLTTEKRPNVQRWWKDISSRPTWVEVAVKSEKSPVA</sequence>
<dbReference type="SFLD" id="SFLDS00019">
    <property type="entry name" value="Glutathione_Transferase_(cytos"/>
    <property type="match status" value="1"/>
</dbReference>
<dbReference type="InterPro" id="IPR036282">
    <property type="entry name" value="Glutathione-S-Trfase_C_sf"/>
</dbReference>
<evidence type="ECO:0000256" key="1">
    <source>
        <dbReference type="ARBA" id="ARBA00010128"/>
    </source>
</evidence>
<protein>
    <recommendedName>
        <fullName evidence="2">glutathione transferase</fullName>
        <ecNumber evidence="2">2.5.1.18</ecNumber>
    </recommendedName>
</protein>
<dbReference type="PROSITE" id="PS50404">
    <property type="entry name" value="GST_NTER"/>
    <property type="match status" value="1"/>
</dbReference>